<feature type="compositionally biased region" description="Low complexity" evidence="1">
    <location>
        <begin position="245"/>
        <end position="256"/>
    </location>
</feature>
<accession>A0A3Q9BT35</accession>
<feature type="region of interest" description="Disordered" evidence="1">
    <location>
        <begin position="226"/>
        <end position="256"/>
    </location>
</feature>
<dbReference type="KEGG" id="upv:EJN92_14125"/>
<dbReference type="EMBL" id="CP034464">
    <property type="protein sequence ID" value="AZP13036.1"/>
    <property type="molecule type" value="Genomic_DNA"/>
</dbReference>
<organism evidence="2 3">
    <name type="scientific">Undibacterium parvum</name>
    <dbReference type="NCBI Taxonomy" id="401471"/>
    <lineage>
        <taxon>Bacteria</taxon>
        <taxon>Pseudomonadati</taxon>
        <taxon>Pseudomonadota</taxon>
        <taxon>Betaproteobacteria</taxon>
        <taxon>Burkholderiales</taxon>
        <taxon>Oxalobacteraceae</taxon>
        <taxon>Undibacterium</taxon>
    </lineage>
</organism>
<proteinExistence type="predicted"/>
<evidence type="ECO:0000313" key="3">
    <source>
        <dbReference type="Proteomes" id="UP000275663"/>
    </source>
</evidence>
<feature type="compositionally biased region" description="Polar residues" evidence="1">
    <location>
        <begin position="226"/>
        <end position="235"/>
    </location>
</feature>
<dbReference type="AlphaFoldDB" id="A0A3Q9BT35"/>
<evidence type="ECO:0000313" key="2">
    <source>
        <dbReference type="EMBL" id="AZP13036.1"/>
    </source>
</evidence>
<feature type="compositionally biased region" description="Polar residues" evidence="1">
    <location>
        <begin position="162"/>
        <end position="180"/>
    </location>
</feature>
<protein>
    <submittedName>
        <fullName evidence="2">Uncharacterized protein</fullName>
    </submittedName>
</protein>
<dbReference type="RefSeq" id="WP_126128412.1">
    <property type="nucleotide sequence ID" value="NZ_CP034464.1"/>
</dbReference>
<keyword evidence="3" id="KW-1185">Reference proteome</keyword>
<feature type="region of interest" description="Disordered" evidence="1">
    <location>
        <begin position="152"/>
        <end position="197"/>
    </location>
</feature>
<reference evidence="2 3" key="1">
    <citation type="journal article" date="2011" name="Int. J. Syst. Evol. Microbiol.">
        <title>Description of Undibacterium oligocarboniphilum sp. nov., isolated from purified water, and Undibacterium pigrum strain CCUG 49012 as the type strain of Undibacterium parvum sp. nov., and emended descriptions of the genus Undibacterium and the species Undibacterium pigrum.</title>
        <authorList>
            <person name="Eder W."/>
            <person name="Wanner G."/>
            <person name="Ludwig W."/>
            <person name="Busse H.J."/>
            <person name="Ziemke-Kageler F."/>
            <person name="Lang E."/>
        </authorList>
    </citation>
    <scope>NUCLEOTIDE SEQUENCE [LARGE SCALE GENOMIC DNA]</scope>
    <source>
        <strain evidence="2 3">DSM 23061</strain>
    </source>
</reference>
<name>A0A3Q9BT35_9BURK</name>
<evidence type="ECO:0000256" key="1">
    <source>
        <dbReference type="SAM" id="MobiDB-lite"/>
    </source>
</evidence>
<dbReference type="Proteomes" id="UP000275663">
    <property type="component" value="Chromosome"/>
</dbReference>
<gene>
    <name evidence="2" type="ORF">EJN92_14125</name>
</gene>
<sequence>MFPTLCSSFLADFTVNQLAVPQKPFFFGQTQVISIGKYLYVSSAQAPEIKLGANGENAKTSAPTASAANAITAVTVNLNVSPQKARNTAALSAFNNSPMQFPSRKDAARERIAWIKMQLEGLMRFAGVAGNPREAIRLAKELAAAVREYGGGDTGPAMPQVSVGSASQASTGESGATSELASGEASDKTVNETANASAATAATSETSAAASLAAQVMSNSNSITSKQLTQNSGQDSEQDSEQNSVQTSAENSAAAAQVTQALAQAMHFAMADPASKERPSTDSGNALAALAQVNTSGLSAPDRAFLAEAKILMGKIKLLIALESKKAEDDKKAQQASKEMDDAFETATMSLMQENTSLAYAANGQSVSETSSAPILNETA</sequence>
<dbReference type="OrthoDB" id="9927808at2"/>